<organism evidence="2 3">
    <name type="scientific">Seminavis robusta</name>
    <dbReference type="NCBI Taxonomy" id="568900"/>
    <lineage>
        <taxon>Eukaryota</taxon>
        <taxon>Sar</taxon>
        <taxon>Stramenopiles</taxon>
        <taxon>Ochrophyta</taxon>
        <taxon>Bacillariophyta</taxon>
        <taxon>Bacillariophyceae</taxon>
        <taxon>Bacillariophycidae</taxon>
        <taxon>Naviculales</taxon>
        <taxon>Naviculaceae</taxon>
        <taxon>Seminavis</taxon>
    </lineage>
</organism>
<feature type="region of interest" description="Disordered" evidence="1">
    <location>
        <begin position="1"/>
        <end position="65"/>
    </location>
</feature>
<comment type="caution">
    <text evidence="2">The sequence shown here is derived from an EMBL/GenBank/DDBJ whole genome shotgun (WGS) entry which is preliminary data.</text>
</comment>
<dbReference type="Proteomes" id="UP001153069">
    <property type="component" value="Unassembled WGS sequence"/>
</dbReference>
<gene>
    <name evidence="2" type="ORF">SEMRO_857_G211740.1</name>
</gene>
<evidence type="ECO:0000313" key="3">
    <source>
        <dbReference type="Proteomes" id="UP001153069"/>
    </source>
</evidence>
<reference evidence="2" key="1">
    <citation type="submission" date="2020-06" db="EMBL/GenBank/DDBJ databases">
        <authorList>
            <consortium name="Plant Systems Biology data submission"/>
        </authorList>
    </citation>
    <scope>NUCLEOTIDE SEQUENCE</scope>
    <source>
        <strain evidence="2">D6</strain>
    </source>
</reference>
<evidence type="ECO:0000256" key="1">
    <source>
        <dbReference type="SAM" id="MobiDB-lite"/>
    </source>
</evidence>
<name>A0A9N8HKQ5_9STRA</name>
<evidence type="ECO:0000313" key="2">
    <source>
        <dbReference type="EMBL" id="CAB9517451.1"/>
    </source>
</evidence>
<sequence>MHGMSPMKRMQGRSPNNVAGPVGSGNPDCFGGNPQGNDNGGQGDPDGTDPCPGGGGGGGNPEPERRYFRAKADATAYPTLSSNKEFDTWYEAFIVIARAQGFYKVFDTSYVPMTTEYFEELLRMNRMHMHQWQAPWTMLRSSIGFQVSSTVQGRAPLLTLSSSLTRPSPTTMMATKILVTSSATACRSCSCSVPSPMSKS</sequence>
<accession>A0A9N8HKQ5</accession>
<dbReference type="EMBL" id="CAICTM010000856">
    <property type="protein sequence ID" value="CAB9517451.1"/>
    <property type="molecule type" value="Genomic_DNA"/>
</dbReference>
<protein>
    <submittedName>
        <fullName evidence="2">Uncharacterized protein</fullName>
    </submittedName>
</protein>
<keyword evidence="3" id="KW-1185">Reference proteome</keyword>
<proteinExistence type="predicted"/>
<dbReference type="AlphaFoldDB" id="A0A9N8HKQ5"/>